<keyword evidence="2" id="KW-1185">Reference proteome</keyword>
<evidence type="ECO:0000313" key="2">
    <source>
        <dbReference type="Proteomes" id="UP000186268"/>
    </source>
</evidence>
<proteinExistence type="predicted"/>
<dbReference type="EMBL" id="MKGQ01000057">
    <property type="protein sequence ID" value="OKO99390.1"/>
    <property type="molecule type" value="Genomic_DNA"/>
</dbReference>
<comment type="caution">
    <text evidence="1">The sequence shown here is derived from an EMBL/GenBank/DDBJ whole genome shotgun (WGS) entry which is preliminary data.</text>
</comment>
<dbReference type="Proteomes" id="UP000186268">
    <property type="component" value="Unassembled WGS sequence"/>
</dbReference>
<evidence type="ECO:0000313" key="1">
    <source>
        <dbReference type="EMBL" id="OKO99390.1"/>
    </source>
</evidence>
<protein>
    <submittedName>
        <fullName evidence="1">Uncharacterized protein</fullName>
    </submittedName>
</protein>
<organism evidence="1 2">
    <name type="scientific">Xenorhabdus eapokensis</name>
    <dbReference type="NCBI Taxonomy" id="1873482"/>
    <lineage>
        <taxon>Bacteria</taxon>
        <taxon>Pseudomonadati</taxon>
        <taxon>Pseudomonadota</taxon>
        <taxon>Gammaproteobacteria</taxon>
        <taxon>Enterobacterales</taxon>
        <taxon>Morganellaceae</taxon>
        <taxon>Xenorhabdus</taxon>
    </lineage>
</organism>
<reference evidence="1 2" key="1">
    <citation type="submission" date="2016-09" db="EMBL/GenBank/DDBJ databases">
        <title>Xenorhabdus thuongxuanensis sp. nov. and Xenorhabdus eapokensis sp. nov., isolated from Steinernema species.</title>
        <authorList>
            <person name="Kaempfer P."/>
            <person name="Tobias N.J."/>
            <person name="Phan Ke L."/>
            <person name="Bode H.B."/>
            <person name="Glaeser S.P."/>
        </authorList>
    </citation>
    <scope>NUCLEOTIDE SEQUENCE [LARGE SCALE GENOMIC DNA]</scope>
    <source>
        <strain evidence="1 2">DL20</strain>
    </source>
</reference>
<dbReference type="AlphaFoldDB" id="A0A1Q5TGP5"/>
<accession>A0A1Q5TGP5</accession>
<sequence>MRDTMLDTGIEGINQEMVERWQDLWDRFVLELAYDVKSLSKKLESDGYSLIEASPYE</sequence>
<name>A0A1Q5TGP5_9GAMM</name>
<gene>
    <name evidence="1" type="ORF">Xedl_03686</name>
</gene>
<dbReference type="RefSeq" id="WP_422645909.1">
    <property type="nucleotide sequence ID" value="NZ_CAWNAG010000166.1"/>
</dbReference>